<proteinExistence type="predicted"/>
<dbReference type="PANTHER" id="PTHR36223">
    <property type="entry name" value="BETA-LACTAMASE-TYPE TRANSPEPTIDASE FOLD DOMAIN CONTAINING PROTEIN"/>
    <property type="match status" value="1"/>
</dbReference>
<organism evidence="2 3">
    <name type="scientific">Cronartium quercuum f. sp. fusiforme G11</name>
    <dbReference type="NCBI Taxonomy" id="708437"/>
    <lineage>
        <taxon>Eukaryota</taxon>
        <taxon>Fungi</taxon>
        <taxon>Dikarya</taxon>
        <taxon>Basidiomycota</taxon>
        <taxon>Pucciniomycotina</taxon>
        <taxon>Pucciniomycetes</taxon>
        <taxon>Pucciniales</taxon>
        <taxon>Coleosporiaceae</taxon>
        <taxon>Cronartium</taxon>
    </lineage>
</organism>
<feature type="domain" description="DUF7918" evidence="1">
    <location>
        <begin position="49"/>
        <end position="186"/>
    </location>
</feature>
<comment type="caution">
    <text evidence="2">The sequence shown here is derived from an EMBL/GenBank/DDBJ whole genome shotgun (WGS) entry which is preliminary data.</text>
</comment>
<dbReference type="InterPro" id="IPR057678">
    <property type="entry name" value="DUF7918"/>
</dbReference>
<protein>
    <recommendedName>
        <fullName evidence="1">DUF7918 domain-containing protein</fullName>
    </recommendedName>
</protein>
<keyword evidence="3" id="KW-1185">Reference proteome</keyword>
<dbReference type="EMBL" id="MU167226">
    <property type="protein sequence ID" value="KAG0149587.1"/>
    <property type="molecule type" value="Genomic_DNA"/>
</dbReference>
<dbReference type="OrthoDB" id="3237202at2759"/>
<reference evidence="2" key="1">
    <citation type="submission" date="2013-11" db="EMBL/GenBank/DDBJ databases">
        <title>Genome sequence of the fusiform rust pathogen reveals effectors for host alternation and coevolution with pine.</title>
        <authorList>
            <consortium name="DOE Joint Genome Institute"/>
            <person name="Smith K."/>
            <person name="Pendleton A."/>
            <person name="Kubisiak T."/>
            <person name="Anderson C."/>
            <person name="Salamov A."/>
            <person name="Aerts A."/>
            <person name="Riley R."/>
            <person name="Clum A."/>
            <person name="Lindquist E."/>
            <person name="Ence D."/>
            <person name="Campbell M."/>
            <person name="Kronenberg Z."/>
            <person name="Feau N."/>
            <person name="Dhillon B."/>
            <person name="Hamelin R."/>
            <person name="Burleigh J."/>
            <person name="Smith J."/>
            <person name="Yandell M."/>
            <person name="Nelson C."/>
            <person name="Grigoriev I."/>
            <person name="Davis J."/>
        </authorList>
    </citation>
    <scope>NUCLEOTIDE SEQUENCE</scope>
    <source>
        <strain evidence="2">G11</strain>
    </source>
</reference>
<accession>A0A9P6TEQ0</accession>
<name>A0A9P6TEQ0_9BASI</name>
<dbReference type="Proteomes" id="UP000886653">
    <property type="component" value="Unassembled WGS sequence"/>
</dbReference>
<dbReference type="Pfam" id="PF25534">
    <property type="entry name" value="DUF7918"/>
    <property type="match status" value="1"/>
</dbReference>
<dbReference type="PANTHER" id="PTHR36223:SF5">
    <property type="entry name" value="BETA-LACTAMASE-TYPE TRANSPEPTIDASE FOLD DOMAIN CONTAINING PROTEIN"/>
    <property type="match status" value="1"/>
</dbReference>
<evidence type="ECO:0000313" key="3">
    <source>
        <dbReference type="Proteomes" id="UP000886653"/>
    </source>
</evidence>
<dbReference type="AlphaFoldDB" id="A0A9P6TEQ0"/>
<gene>
    <name evidence="2" type="ORF">CROQUDRAFT_653400</name>
</gene>
<sequence length="293" mass="33231">MPTHPATKISCHVYPVDRPNHPVNTHCQEHHVHSASSAASGAIQQIATIESIPDTSFEIRVDIDPMSYSLSHRPESPDVYDDFLIFVILDGVKVQRSKRHRSQRGPTHISGIFTHDGRSRHFKFAKLQLVDPEDETLAPEARKDLQDTLCSDEKICHSLGTIRVDIVRCELGDKKPVQPRSMGRNEREVLKTSNQMKFSEHTKKVLLTDTAGLSDAHMPNENSSRGERLFNGGKRTMRRIEWQDKHPFIQVSSTLLPALTFFPPLPRPVFFSSLFLCICFPQLLSFYVSSHSL</sequence>
<evidence type="ECO:0000259" key="1">
    <source>
        <dbReference type="Pfam" id="PF25534"/>
    </source>
</evidence>
<evidence type="ECO:0000313" key="2">
    <source>
        <dbReference type="EMBL" id="KAG0149587.1"/>
    </source>
</evidence>